<feature type="region of interest" description="Disordered" evidence="1">
    <location>
        <begin position="137"/>
        <end position="158"/>
    </location>
</feature>
<dbReference type="AlphaFoldDB" id="A0A0H2R6N8"/>
<dbReference type="EMBL" id="KQ086166">
    <property type="protein sequence ID" value="KLO07017.1"/>
    <property type="molecule type" value="Genomic_DNA"/>
</dbReference>
<reference evidence="2 3" key="1">
    <citation type="submission" date="2015-04" db="EMBL/GenBank/DDBJ databases">
        <title>Complete genome sequence of Schizopora paradoxa KUC8140, a cosmopolitan wood degrader in East Asia.</title>
        <authorList>
            <consortium name="DOE Joint Genome Institute"/>
            <person name="Min B."/>
            <person name="Park H."/>
            <person name="Jang Y."/>
            <person name="Kim J.-J."/>
            <person name="Kim K.H."/>
            <person name="Pangilinan J."/>
            <person name="Lipzen A."/>
            <person name="Riley R."/>
            <person name="Grigoriev I.V."/>
            <person name="Spatafora J.W."/>
            <person name="Choi I.-G."/>
        </authorList>
    </citation>
    <scope>NUCLEOTIDE SEQUENCE [LARGE SCALE GENOMIC DNA]</scope>
    <source>
        <strain evidence="2 3">KUC8140</strain>
    </source>
</reference>
<protein>
    <submittedName>
        <fullName evidence="2">Uncharacterized protein</fullName>
    </submittedName>
</protein>
<evidence type="ECO:0000313" key="3">
    <source>
        <dbReference type="Proteomes" id="UP000053477"/>
    </source>
</evidence>
<keyword evidence="3" id="KW-1185">Reference proteome</keyword>
<proteinExistence type="predicted"/>
<dbReference type="InParanoid" id="A0A0H2R6N8"/>
<evidence type="ECO:0000313" key="2">
    <source>
        <dbReference type="EMBL" id="KLO07017.1"/>
    </source>
</evidence>
<organism evidence="2 3">
    <name type="scientific">Schizopora paradoxa</name>
    <dbReference type="NCBI Taxonomy" id="27342"/>
    <lineage>
        <taxon>Eukaryota</taxon>
        <taxon>Fungi</taxon>
        <taxon>Dikarya</taxon>
        <taxon>Basidiomycota</taxon>
        <taxon>Agaricomycotina</taxon>
        <taxon>Agaricomycetes</taxon>
        <taxon>Hymenochaetales</taxon>
        <taxon>Schizoporaceae</taxon>
        <taxon>Schizopora</taxon>
    </lineage>
</organism>
<gene>
    <name evidence="2" type="ORF">SCHPADRAFT_668807</name>
</gene>
<dbReference type="Proteomes" id="UP000053477">
    <property type="component" value="Unassembled WGS sequence"/>
</dbReference>
<evidence type="ECO:0000256" key="1">
    <source>
        <dbReference type="SAM" id="MobiDB-lite"/>
    </source>
</evidence>
<sequence length="276" mass="31048">MNASWSALNFDDLHQSTLSGGWHVWRAPLDSVQEPRGAYRASAKCICLIAWPALNTLCNVPHSGTSVQKRRQTFVRFLVCVKKYVDENSSRCKLHFCAFKAVKVTYIQGSPWKRTHQESACTFTRKIDLSEFKADNTLSRSDKHPPSRSTMSAVAQTSPPHIRLRQLSGVYAHLPSVHYSIANGRCTAVLTFPCSIPRVRWDGGDPEWLSEDLRTGTAMLTVEMDGCLRHVWGIPTGVKKSDVTCNRFVSDCIISLEYPVPPCRTFVPSKLPYELF</sequence>
<name>A0A0H2R6N8_9AGAM</name>
<feature type="compositionally biased region" description="Polar residues" evidence="1">
    <location>
        <begin position="147"/>
        <end position="158"/>
    </location>
</feature>
<accession>A0A0H2R6N8</accession>